<reference evidence="12" key="1">
    <citation type="journal article" date="2022" name="Environ. Microbiol.">
        <title>Geoalkalibacter halelectricus SAP #1 sp. nov. possessing extracellular electron transfer and mineral#reducing capabilities from a haloalkaline environment.</title>
        <authorList>
            <person name="Yadav S."/>
            <person name="Singh R."/>
            <person name="Sundharam S.S."/>
            <person name="Chaudhary S."/>
            <person name="Krishnamurthi S."/>
            <person name="Patil S.A."/>
        </authorList>
    </citation>
    <scope>NUCLEOTIDE SEQUENCE</scope>
    <source>
        <strain evidence="12">SAP-1</strain>
    </source>
</reference>
<dbReference type="EMBL" id="CP092109">
    <property type="protein sequence ID" value="UWZ81111.1"/>
    <property type="molecule type" value="Genomic_DNA"/>
</dbReference>
<evidence type="ECO:0000256" key="4">
    <source>
        <dbReference type="ARBA" id="ARBA00022827"/>
    </source>
</evidence>
<keyword evidence="6" id="KW-0560">Oxidoreductase</keyword>
<feature type="domain" description="FAD/NAD(P)-binding" evidence="10">
    <location>
        <begin position="21"/>
        <end position="338"/>
    </location>
</feature>
<dbReference type="Pfam" id="PF07992">
    <property type="entry name" value="Pyr_redox_2"/>
    <property type="match status" value="1"/>
</dbReference>
<feature type="transmembrane region" description="Helical" evidence="9">
    <location>
        <begin position="384"/>
        <end position="406"/>
    </location>
</feature>
<name>A0ABY5ZV77_9BACT</name>
<evidence type="ECO:0000259" key="11">
    <source>
        <dbReference type="Pfam" id="PF22366"/>
    </source>
</evidence>
<comment type="similarity">
    <text evidence="1">Belongs to the NADH dehydrogenase family.</text>
</comment>
<dbReference type="PRINTS" id="PR00368">
    <property type="entry name" value="FADPNR"/>
</dbReference>
<dbReference type="Pfam" id="PF22366">
    <property type="entry name" value="NDH2_C"/>
    <property type="match status" value="1"/>
</dbReference>
<dbReference type="EC" id="1.6.5.9" evidence="2"/>
<keyword evidence="3" id="KW-0285">Flavoprotein</keyword>
<dbReference type="InterPro" id="IPR036188">
    <property type="entry name" value="FAD/NAD-bd_sf"/>
</dbReference>
<evidence type="ECO:0000256" key="1">
    <source>
        <dbReference type="ARBA" id="ARBA00005272"/>
    </source>
</evidence>
<dbReference type="Gene3D" id="3.50.50.100">
    <property type="match status" value="1"/>
</dbReference>
<sequence>MADRAFSSGSTSSATDEARSRVVIVGGGFAGLNLAKGLDRAPVSVTLLDRRNYHLFQPLLYQVATAVLSPADIASPIRHILRHQQNVRVGLAEVRAVDLDRRRILLEKEELGYDYLVLAVGATHSYFGQDHWAAFAPGLKTIEDALEIRRRVLLAYEDAEWEVDAERRRAKLTFVVVGGGPTGVEMAGALKEIASRTIPKDFRHIDTTSARVILIEAGPRLLQGMPVPAGARALQQLRAMGVEVRLGQLVTDIRREEVVLGEERLPATNVIWAAGVRGAPLAQTLGVELDRSGRIKVGPDLSLPGHPEVFVVGDLALVVDARTGEAVPGVAPAAIQMGRFVARVIGEEVQAKGDKPPRPVFHYHDKGAMATIGQNRAVASLKGFTFSGFFAWLLWCLVHILSLVGFRKRVFVVFSWLWSYLSFTKSARLITGDAEDAIHRRRQEPD</sequence>
<dbReference type="SUPFAM" id="SSF51905">
    <property type="entry name" value="FAD/NAD(P)-binding domain"/>
    <property type="match status" value="1"/>
</dbReference>
<evidence type="ECO:0000313" key="12">
    <source>
        <dbReference type="EMBL" id="UWZ81111.1"/>
    </source>
</evidence>
<gene>
    <name evidence="12" type="ORF">L9S41_06870</name>
</gene>
<evidence type="ECO:0000256" key="2">
    <source>
        <dbReference type="ARBA" id="ARBA00012637"/>
    </source>
</evidence>
<keyword evidence="4" id="KW-0274">FAD</keyword>
<dbReference type="InterPro" id="IPR054585">
    <property type="entry name" value="NDH2-like_C"/>
</dbReference>
<protein>
    <recommendedName>
        <fullName evidence="2">NADH:ubiquinone reductase (non-electrogenic)</fullName>
        <ecNumber evidence="2">1.6.5.9</ecNumber>
    </recommendedName>
</protein>
<proteinExistence type="inferred from homology"/>
<dbReference type="RefSeq" id="WP_260749481.1">
    <property type="nucleotide sequence ID" value="NZ_CP092109.1"/>
</dbReference>
<evidence type="ECO:0000256" key="6">
    <source>
        <dbReference type="ARBA" id="ARBA00023002"/>
    </source>
</evidence>
<keyword evidence="7" id="KW-0520">NAD</keyword>
<keyword evidence="9" id="KW-0812">Transmembrane</keyword>
<organism evidence="12 13">
    <name type="scientific">Geoalkalibacter halelectricus</name>
    <dbReference type="NCBI Taxonomy" id="2847045"/>
    <lineage>
        <taxon>Bacteria</taxon>
        <taxon>Pseudomonadati</taxon>
        <taxon>Thermodesulfobacteriota</taxon>
        <taxon>Desulfuromonadia</taxon>
        <taxon>Desulfuromonadales</taxon>
        <taxon>Geoalkalibacteraceae</taxon>
        <taxon>Geoalkalibacter</taxon>
    </lineage>
</organism>
<evidence type="ECO:0000256" key="9">
    <source>
        <dbReference type="SAM" id="Phobius"/>
    </source>
</evidence>
<feature type="domain" description="External alternative NADH-ubiquinone oxidoreductase-like C-terminal" evidence="11">
    <location>
        <begin position="366"/>
        <end position="421"/>
    </location>
</feature>
<dbReference type="PANTHER" id="PTHR43706">
    <property type="entry name" value="NADH DEHYDROGENASE"/>
    <property type="match status" value="1"/>
</dbReference>
<dbReference type="InterPro" id="IPR023753">
    <property type="entry name" value="FAD/NAD-binding_dom"/>
</dbReference>
<evidence type="ECO:0000256" key="8">
    <source>
        <dbReference type="ARBA" id="ARBA00047599"/>
    </source>
</evidence>
<dbReference type="PANTHER" id="PTHR43706:SF47">
    <property type="entry name" value="EXTERNAL NADH-UBIQUINONE OXIDOREDUCTASE 1, MITOCHONDRIAL-RELATED"/>
    <property type="match status" value="1"/>
</dbReference>
<keyword evidence="9" id="KW-1133">Transmembrane helix</keyword>
<keyword evidence="5" id="KW-0809">Transit peptide</keyword>
<keyword evidence="13" id="KW-1185">Reference proteome</keyword>
<keyword evidence="9" id="KW-0472">Membrane</keyword>
<dbReference type="PRINTS" id="PR00411">
    <property type="entry name" value="PNDRDTASEI"/>
</dbReference>
<comment type="catalytic activity">
    <reaction evidence="8">
        <text>a quinone + NADH + H(+) = a quinol + NAD(+)</text>
        <dbReference type="Rhea" id="RHEA:46160"/>
        <dbReference type="ChEBI" id="CHEBI:15378"/>
        <dbReference type="ChEBI" id="CHEBI:24646"/>
        <dbReference type="ChEBI" id="CHEBI:57540"/>
        <dbReference type="ChEBI" id="CHEBI:57945"/>
        <dbReference type="ChEBI" id="CHEBI:132124"/>
        <dbReference type="EC" id="1.6.5.9"/>
    </reaction>
</comment>
<accession>A0ABY5ZV77</accession>
<dbReference type="InterPro" id="IPR045024">
    <property type="entry name" value="NDH-2"/>
</dbReference>
<evidence type="ECO:0000256" key="5">
    <source>
        <dbReference type="ARBA" id="ARBA00022946"/>
    </source>
</evidence>
<evidence type="ECO:0000256" key="3">
    <source>
        <dbReference type="ARBA" id="ARBA00022630"/>
    </source>
</evidence>
<evidence type="ECO:0000256" key="7">
    <source>
        <dbReference type="ARBA" id="ARBA00023027"/>
    </source>
</evidence>
<evidence type="ECO:0000259" key="10">
    <source>
        <dbReference type="Pfam" id="PF07992"/>
    </source>
</evidence>
<dbReference type="Proteomes" id="UP001060414">
    <property type="component" value="Chromosome"/>
</dbReference>
<evidence type="ECO:0000313" key="13">
    <source>
        <dbReference type="Proteomes" id="UP001060414"/>
    </source>
</evidence>